<dbReference type="AlphaFoldDB" id="K0SJY3"/>
<dbReference type="EMBL" id="AGNL01016110">
    <property type="protein sequence ID" value="EJK65254.1"/>
    <property type="molecule type" value="Genomic_DNA"/>
</dbReference>
<evidence type="ECO:0000313" key="3">
    <source>
        <dbReference type="Proteomes" id="UP000266841"/>
    </source>
</evidence>
<dbReference type="Proteomes" id="UP000266841">
    <property type="component" value="Unassembled WGS sequence"/>
</dbReference>
<proteinExistence type="predicted"/>
<reference evidence="2 3" key="1">
    <citation type="journal article" date="2012" name="Genome Biol.">
        <title>Genome and low-iron response of an oceanic diatom adapted to chronic iron limitation.</title>
        <authorList>
            <person name="Lommer M."/>
            <person name="Specht M."/>
            <person name="Roy A.S."/>
            <person name="Kraemer L."/>
            <person name="Andreson R."/>
            <person name="Gutowska M.A."/>
            <person name="Wolf J."/>
            <person name="Bergner S.V."/>
            <person name="Schilhabel M.B."/>
            <person name="Klostermeier U.C."/>
            <person name="Beiko R.G."/>
            <person name="Rosenstiel P."/>
            <person name="Hippler M."/>
            <person name="Laroche J."/>
        </authorList>
    </citation>
    <scope>NUCLEOTIDE SEQUENCE [LARGE SCALE GENOMIC DNA]</scope>
    <source>
        <strain evidence="2 3">CCMP1005</strain>
    </source>
</reference>
<name>K0SJY3_THAOC</name>
<feature type="compositionally biased region" description="Basic and acidic residues" evidence="1">
    <location>
        <begin position="292"/>
        <end position="332"/>
    </location>
</feature>
<comment type="caution">
    <text evidence="2">The sequence shown here is derived from an EMBL/GenBank/DDBJ whole genome shotgun (WGS) entry which is preliminary data.</text>
</comment>
<feature type="region of interest" description="Disordered" evidence="1">
    <location>
        <begin position="291"/>
        <end position="351"/>
    </location>
</feature>
<feature type="region of interest" description="Disordered" evidence="1">
    <location>
        <begin position="220"/>
        <end position="240"/>
    </location>
</feature>
<feature type="non-terminal residue" evidence="2">
    <location>
        <position position="351"/>
    </location>
</feature>
<gene>
    <name evidence="2" type="ORF">THAOC_13906</name>
</gene>
<keyword evidence="3" id="KW-1185">Reference proteome</keyword>
<feature type="compositionally biased region" description="Basic and acidic residues" evidence="1">
    <location>
        <begin position="163"/>
        <end position="175"/>
    </location>
</feature>
<sequence>MVTYAMPARLVDLEPVKFSRSLILCMTGFYVLRDTMYLIRYSKPDPPMINAKIQPLFGNFVSHEKDADTRGNVHNPRDYPLEQAGEAFLLYYLRRAGDDAPAVRARRVRHDDRLDPVQRRRDRRAERARYGPADRRLDGRDLDTRLPRRRALLRPEVDRLRDLEGRQLRDPEGHVPRQTGEEALPVTRHAALPPDPPRRLGHAGVDPRLDLLLHHLGRAQPPAARDVAQYGGERVDERRPDLGEAAYQGRLVDLVAPEGQHAVRDLSRQAPGDALVQPLEPEGVGVLNLDASLDRVHGEHPEDRYRTRDRGGREVTPRLVDRPEERREEVRPRGRGARLPAGQLRPPRSAR</sequence>
<accession>K0SJY3</accession>
<feature type="region of interest" description="Disordered" evidence="1">
    <location>
        <begin position="114"/>
        <end position="142"/>
    </location>
</feature>
<protein>
    <submittedName>
        <fullName evidence="2">Uncharacterized protein</fullName>
    </submittedName>
</protein>
<feature type="region of interest" description="Disordered" evidence="1">
    <location>
        <begin position="163"/>
        <end position="204"/>
    </location>
</feature>
<organism evidence="2 3">
    <name type="scientific">Thalassiosira oceanica</name>
    <name type="common">Marine diatom</name>
    <dbReference type="NCBI Taxonomy" id="159749"/>
    <lineage>
        <taxon>Eukaryota</taxon>
        <taxon>Sar</taxon>
        <taxon>Stramenopiles</taxon>
        <taxon>Ochrophyta</taxon>
        <taxon>Bacillariophyta</taxon>
        <taxon>Coscinodiscophyceae</taxon>
        <taxon>Thalassiosirophycidae</taxon>
        <taxon>Thalassiosirales</taxon>
        <taxon>Thalassiosiraceae</taxon>
        <taxon>Thalassiosira</taxon>
    </lineage>
</organism>
<evidence type="ECO:0000256" key="1">
    <source>
        <dbReference type="SAM" id="MobiDB-lite"/>
    </source>
</evidence>
<evidence type="ECO:0000313" key="2">
    <source>
        <dbReference type="EMBL" id="EJK65254.1"/>
    </source>
</evidence>